<dbReference type="KEGG" id="spzr:G5C33_00895"/>
<organism evidence="3 4">
    <name type="scientific">Stakelama tenebrarum</name>
    <dbReference type="NCBI Taxonomy" id="2711215"/>
    <lineage>
        <taxon>Bacteria</taxon>
        <taxon>Pseudomonadati</taxon>
        <taxon>Pseudomonadota</taxon>
        <taxon>Alphaproteobacteria</taxon>
        <taxon>Sphingomonadales</taxon>
        <taxon>Sphingomonadaceae</taxon>
        <taxon>Stakelama</taxon>
    </lineage>
</organism>
<name>A0A6G6Y0Y4_9SPHN</name>
<keyword evidence="2" id="KW-0472">Membrane</keyword>
<feature type="transmembrane region" description="Helical" evidence="2">
    <location>
        <begin position="110"/>
        <end position="139"/>
    </location>
</feature>
<feature type="compositionally biased region" description="Basic and acidic residues" evidence="1">
    <location>
        <begin position="42"/>
        <end position="61"/>
    </location>
</feature>
<dbReference type="RefSeq" id="WP_165325489.1">
    <property type="nucleotide sequence ID" value="NZ_CP049109.1"/>
</dbReference>
<evidence type="ECO:0000256" key="2">
    <source>
        <dbReference type="SAM" id="Phobius"/>
    </source>
</evidence>
<keyword evidence="2" id="KW-1133">Transmembrane helix</keyword>
<dbReference type="EMBL" id="CP049109">
    <property type="protein sequence ID" value="QIG78491.1"/>
    <property type="molecule type" value="Genomic_DNA"/>
</dbReference>
<evidence type="ECO:0000313" key="3">
    <source>
        <dbReference type="EMBL" id="QIG78491.1"/>
    </source>
</evidence>
<keyword evidence="4" id="KW-1185">Reference proteome</keyword>
<protein>
    <submittedName>
        <fullName evidence="3">Uncharacterized protein</fullName>
    </submittedName>
</protein>
<gene>
    <name evidence="3" type="ORF">G5C33_00895</name>
</gene>
<sequence>MAVEAPPSRYRVVERNRRLQVVDTWHDGRPPATPKTPIPKNLGEERRPLDRAPPRRDEAWKAPRKRSARAMPMGQDVEGRTLLRTASWWDAKGPRTVTLRSDREPAVQSIGALALVAAVLLAVLCFAMPWLLIPAVIALGNSRLRTRARLGMAGLVDSLAQEAADSGG</sequence>
<feature type="region of interest" description="Disordered" evidence="1">
    <location>
        <begin position="23"/>
        <end position="76"/>
    </location>
</feature>
<reference evidence="3 4" key="1">
    <citation type="submission" date="2020-02" db="EMBL/GenBank/DDBJ databases">
        <authorList>
            <person name="Zheng R.K."/>
            <person name="Sun C.M."/>
        </authorList>
    </citation>
    <scope>NUCLEOTIDE SEQUENCE [LARGE SCALE GENOMIC DNA]</scope>
    <source>
        <strain evidence="4">zrk23</strain>
    </source>
</reference>
<keyword evidence="2" id="KW-0812">Transmembrane</keyword>
<dbReference type="AlphaFoldDB" id="A0A6G6Y0Y4"/>
<evidence type="ECO:0000313" key="4">
    <source>
        <dbReference type="Proteomes" id="UP000501568"/>
    </source>
</evidence>
<dbReference type="Proteomes" id="UP000501568">
    <property type="component" value="Chromosome"/>
</dbReference>
<proteinExistence type="predicted"/>
<accession>A0A6G6Y0Y4</accession>
<evidence type="ECO:0000256" key="1">
    <source>
        <dbReference type="SAM" id="MobiDB-lite"/>
    </source>
</evidence>